<reference evidence="1" key="1">
    <citation type="submission" date="2020-09" db="EMBL/GenBank/DDBJ databases">
        <title>Genome-Enabled Discovery of Anthraquinone Biosynthesis in Senna tora.</title>
        <authorList>
            <person name="Kang S.-H."/>
            <person name="Pandey R.P."/>
            <person name="Lee C.-M."/>
            <person name="Sim J.-S."/>
            <person name="Jeong J.-T."/>
            <person name="Choi B.-S."/>
            <person name="Jung M."/>
            <person name="Ginzburg D."/>
            <person name="Zhao K."/>
            <person name="Won S.Y."/>
            <person name="Oh T.-J."/>
            <person name="Yu Y."/>
            <person name="Kim N.-H."/>
            <person name="Lee O.R."/>
            <person name="Lee T.-H."/>
            <person name="Bashyal P."/>
            <person name="Kim T.-S."/>
            <person name="Lee W.-H."/>
            <person name="Kawkins C."/>
            <person name="Kim C.-K."/>
            <person name="Kim J.S."/>
            <person name="Ahn B.O."/>
            <person name="Rhee S.Y."/>
            <person name="Sohng J.K."/>
        </authorList>
    </citation>
    <scope>NUCLEOTIDE SEQUENCE</scope>
    <source>
        <tissue evidence="1">Leaf</tissue>
    </source>
</reference>
<evidence type="ECO:0000313" key="2">
    <source>
        <dbReference type="Proteomes" id="UP000634136"/>
    </source>
</evidence>
<evidence type="ECO:0000313" key="1">
    <source>
        <dbReference type="EMBL" id="KAF7810865.1"/>
    </source>
</evidence>
<dbReference type="EMBL" id="JAAIUW010000010">
    <property type="protein sequence ID" value="KAF7810865.1"/>
    <property type="molecule type" value="Genomic_DNA"/>
</dbReference>
<dbReference type="Pfam" id="PF03492">
    <property type="entry name" value="Methyltransf_7"/>
    <property type="match status" value="1"/>
</dbReference>
<organism evidence="1 2">
    <name type="scientific">Senna tora</name>
    <dbReference type="NCBI Taxonomy" id="362788"/>
    <lineage>
        <taxon>Eukaryota</taxon>
        <taxon>Viridiplantae</taxon>
        <taxon>Streptophyta</taxon>
        <taxon>Embryophyta</taxon>
        <taxon>Tracheophyta</taxon>
        <taxon>Spermatophyta</taxon>
        <taxon>Magnoliopsida</taxon>
        <taxon>eudicotyledons</taxon>
        <taxon>Gunneridae</taxon>
        <taxon>Pentapetalae</taxon>
        <taxon>rosids</taxon>
        <taxon>fabids</taxon>
        <taxon>Fabales</taxon>
        <taxon>Fabaceae</taxon>
        <taxon>Caesalpinioideae</taxon>
        <taxon>Cassia clade</taxon>
        <taxon>Senna</taxon>
    </lineage>
</organism>
<accession>A0A834SV51</accession>
<dbReference type="GO" id="GO:0008168">
    <property type="term" value="F:methyltransferase activity"/>
    <property type="evidence" value="ECO:0007669"/>
    <property type="project" value="InterPro"/>
</dbReference>
<sequence length="251" mass="28331">MATEQDLHMNGGDGETSYANNSLIQRKVLMKVKPILKEHITKVYTNIDVSDCLKVADLGCSSGPNTLLIASEIMGMIDEISLRLKKKKTPAFQIFLNDLPSNDFNTIFNSLPDFYKNLQHEKGHNFGPNCFILGAPGSFYGRLFPENSIHFFHSSYSLHWLSQAPEGLIGRGLNKGNIYIEKGSPEAVWKAYFEQFEHDFKLFLKDRSVELVKGGGMVLTFIGRSEHEELTLPTLIGMALHDMVLEVQRYI</sequence>
<dbReference type="Proteomes" id="UP000634136">
    <property type="component" value="Unassembled WGS sequence"/>
</dbReference>
<protein>
    <submittedName>
        <fullName evidence="1">7-methylxanthosine synthase 1</fullName>
    </submittedName>
</protein>
<proteinExistence type="predicted"/>
<comment type="caution">
    <text evidence="1">The sequence shown here is derived from an EMBL/GenBank/DDBJ whole genome shotgun (WGS) entry which is preliminary data.</text>
</comment>
<dbReference type="AlphaFoldDB" id="A0A834SV51"/>
<dbReference type="OrthoDB" id="1523883at2759"/>
<keyword evidence="2" id="KW-1185">Reference proteome</keyword>
<dbReference type="Gene3D" id="3.40.50.150">
    <property type="entry name" value="Vaccinia Virus protein VP39"/>
    <property type="match status" value="1"/>
</dbReference>
<dbReference type="InterPro" id="IPR029063">
    <property type="entry name" value="SAM-dependent_MTases_sf"/>
</dbReference>
<dbReference type="SUPFAM" id="SSF53335">
    <property type="entry name" value="S-adenosyl-L-methionine-dependent methyltransferases"/>
    <property type="match status" value="1"/>
</dbReference>
<dbReference type="PANTHER" id="PTHR31009">
    <property type="entry name" value="S-ADENOSYL-L-METHIONINE:CARBOXYL METHYLTRANSFERASE FAMILY PROTEIN"/>
    <property type="match status" value="1"/>
</dbReference>
<dbReference type="InterPro" id="IPR005299">
    <property type="entry name" value="MeTrfase_7"/>
</dbReference>
<gene>
    <name evidence="1" type="ORF">G2W53_031841</name>
</gene>
<name>A0A834SV51_9FABA</name>